<evidence type="ECO:0000256" key="3">
    <source>
        <dbReference type="SAM" id="MobiDB-lite"/>
    </source>
</evidence>
<organism evidence="5 6">
    <name type="scientific">Actinomadura logoneensis</name>
    <dbReference type="NCBI Taxonomy" id="2293572"/>
    <lineage>
        <taxon>Bacteria</taxon>
        <taxon>Bacillati</taxon>
        <taxon>Actinomycetota</taxon>
        <taxon>Actinomycetes</taxon>
        <taxon>Streptosporangiales</taxon>
        <taxon>Thermomonosporaceae</taxon>
        <taxon>Actinomadura</taxon>
    </lineage>
</organism>
<evidence type="ECO:0000259" key="4">
    <source>
        <dbReference type="PROSITE" id="PS50893"/>
    </source>
</evidence>
<sequence length="591" mass="65580">MNLINVENISKSYGPSPPLSGVSLGLDEGDRIGVVGRNGGGKSTLVAILARLLEPDDGRVTHTRGLRMGYLTQRDEFAEGATVRSVVLGDRAEHEWAGDTRVREILSGLLSDLPLDAPIAGMSGGERRRVALARLLVPESDLLVLDEPTNHLDIEAIDWLARHLKSRRVALLVVTHDRWFLDEVTDRTWEVVDGKVERYEGGYSAFVLAKAERSRIAAATEAKRQNLLRKELAWLRRGPQARTSKPKFRVDAAQALIADEPPLRDTVELTRFATARLGKTVFDLEDVTVNVGGNDIFERVTWQLGPGDRLGLVGVNGSGKSTLLRLLDGDVEPASGRVVRGKTVQLAHLSQNLDELDPSRRVLESVEEIKRRITVGKREWTASQLLERLGFRSDRQWTPVGDLSGGERRRLQVLRLLMGEPNVLLLDEPTNDLDIETLTELEDILDGWPGTLVVVSHDRYFLERVTDRVVALLGDGKVSFLPGGIDEYLERRASGQATTRTAEAVRAAQSTAQPAAKPKSSGQDWKARKELDRLERRLDKLAKQQAALHEQLAAHATDYARLQELDTELKALQAEAAEVEEEWLMLAEDVD</sequence>
<dbReference type="OrthoDB" id="3207002at2"/>
<evidence type="ECO:0000256" key="2">
    <source>
        <dbReference type="ARBA" id="ARBA00022840"/>
    </source>
</evidence>
<dbReference type="GO" id="GO:0005524">
    <property type="term" value="F:ATP binding"/>
    <property type="evidence" value="ECO:0007669"/>
    <property type="project" value="UniProtKB-KW"/>
</dbReference>
<dbReference type="InterPro" id="IPR051309">
    <property type="entry name" value="ABCF_ATPase"/>
</dbReference>
<dbReference type="InterPro" id="IPR003593">
    <property type="entry name" value="AAA+_ATPase"/>
</dbReference>
<protein>
    <submittedName>
        <fullName evidence="5">ABC transporter ATP-binding protein</fullName>
    </submittedName>
</protein>
<proteinExistence type="predicted"/>
<feature type="region of interest" description="Disordered" evidence="3">
    <location>
        <begin position="507"/>
        <end position="526"/>
    </location>
</feature>
<dbReference type="Pfam" id="PF12848">
    <property type="entry name" value="ABC_tran_Xtn"/>
    <property type="match status" value="1"/>
</dbReference>
<dbReference type="Pfam" id="PF16326">
    <property type="entry name" value="ABC_tran_CTD"/>
    <property type="match status" value="1"/>
</dbReference>
<dbReference type="SMART" id="SM00382">
    <property type="entry name" value="AAA"/>
    <property type="match status" value="2"/>
</dbReference>
<comment type="caution">
    <text evidence="5">The sequence shown here is derived from an EMBL/GenBank/DDBJ whole genome shotgun (WGS) entry which is preliminary data.</text>
</comment>
<gene>
    <name evidence="5" type="ORF">DZF91_15235</name>
</gene>
<dbReference type="SUPFAM" id="SSF52540">
    <property type="entry name" value="P-loop containing nucleoside triphosphate hydrolases"/>
    <property type="match status" value="2"/>
</dbReference>
<dbReference type="CDD" id="cd03221">
    <property type="entry name" value="ABCF_EF-3"/>
    <property type="match status" value="2"/>
</dbReference>
<dbReference type="Proteomes" id="UP000261811">
    <property type="component" value="Unassembled WGS sequence"/>
</dbReference>
<dbReference type="Gene3D" id="3.40.50.300">
    <property type="entry name" value="P-loop containing nucleotide triphosphate hydrolases"/>
    <property type="match status" value="2"/>
</dbReference>
<dbReference type="InterPro" id="IPR003439">
    <property type="entry name" value="ABC_transporter-like_ATP-bd"/>
</dbReference>
<dbReference type="InterPro" id="IPR032781">
    <property type="entry name" value="ABC_tran_Xtn"/>
</dbReference>
<dbReference type="EMBL" id="QURH01000257">
    <property type="protein sequence ID" value="RFU40790.1"/>
    <property type="molecule type" value="Genomic_DNA"/>
</dbReference>
<evidence type="ECO:0000256" key="1">
    <source>
        <dbReference type="ARBA" id="ARBA00022741"/>
    </source>
</evidence>
<keyword evidence="6" id="KW-1185">Reference proteome</keyword>
<dbReference type="RefSeq" id="WP_117358131.1">
    <property type="nucleotide sequence ID" value="NZ_QURH01000257.1"/>
</dbReference>
<dbReference type="InterPro" id="IPR032524">
    <property type="entry name" value="ABC_tran_C"/>
</dbReference>
<dbReference type="PANTHER" id="PTHR42855">
    <property type="entry name" value="ABC TRANSPORTER ATP-BINDING SUBUNIT"/>
    <property type="match status" value="1"/>
</dbReference>
<dbReference type="InterPro" id="IPR017871">
    <property type="entry name" value="ABC_transporter-like_CS"/>
</dbReference>
<dbReference type="GO" id="GO:0016887">
    <property type="term" value="F:ATP hydrolysis activity"/>
    <property type="evidence" value="ECO:0007669"/>
    <property type="project" value="InterPro"/>
</dbReference>
<keyword evidence="2 5" id="KW-0067">ATP-binding</keyword>
<name>A0A372JLH0_9ACTN</name>
<feature type="domain" description="ABC transporter" evidence="4">
    <location>
        <begin position="282"/>
        <end position="501"/>
    </location>
</feature>
<dbReference type="PROSITE" id="PS50893">
    <property type="entry name" value="ABC_TRANSPORTER_2"/>
    <property type="match status" value="2"/>
</dbReference>
<reference evidence="5 6" key="1">
    <citation type="submission" date="2018-08" db="EMBL/GenBank/DDBJ databases">
        <title>Actinomadura jelena sp. nov., a novel Actinomycete isolated from soil in Chad.</title>
        <authorList>
            <person name="Shi L."/>
        </authorList>
    </citation>
    <scope>NUCLEOTIDE SEQUENCE [LARGE SCALE GENOMIC DNA]</scope>
    <source>
        <strain evidence="5 6">NEAU-G17</strain>
    </source>
</reference>
<keyword evidence="1" id="KW-0547">Nucleotide-binding</keyword>
<dbReference type="InterPro" id="IPR027417">
    <property type="entry name" value="P-loop_NTPase"/>
</dbReference>
<dbReference type="InterPro" id="IPR037118">
    <property type="entry name" value="Val-tRNA_synth_C_sf"/>
</dbReference>
<dbReference type="PROSITE" id="PS00211">
    <property type="entry name" value="ABC_TRANSPORTER_1"/>
    <property type="match status" value="2"/>
</dbReference>
<feature type="domain" description="ABC transporter" evidence="4">
    <location>
        <begin position="4"/>
        <end position="218"/>
    </location>
</feature>
<evidence type="ECO:0000313" key="6">
    <source>
        <dbReference type="Proteomes" id="UP000261811"/>
    </source>
</evidence>
<dbReference type="Pfam" id="PF00005">
    <property type="entry name" value="ABC_tran"/>
    <property type="match status" value="2"/>
</dbReference>
<dbReference type="AlphaFoldDB" id="A0A372JLH0"/>
<accession>A0A372JLH0</accession>
<dbReference type="Gene3D" id="1.10.287.380">
    <property type="entry name" value="Valyl-tRNA synthetase, C-terminal domain"/>
    <property type="match status" value="1"/>
</dbReference>
<dbReference type="GO" id="GO:0003677">
    <property type="term" value="F:DNA binding"/>
    <property type="evidence" value="ECO:0007669"/>
    <property type="project" value="InterPro"/>
</dbReference>
<dbReference type="PANTHER" id="PTHR42855:SF1">
    <property type="entry name" value="ABC TRANSPORTER DOMAIN-CONTAINING PROTEIN"/>
    <property type="match status" value="1"/>
</dbReference>
<evidence type="ECO:0000313" key="5">
    <source>
        <dbReference type="EMBL" id="RFU40790.1"/>
    </source>
</evidence>